<organism evidence="2 3">
    <name type="scientific">Calothrix parietina FACHB-288</name>
    <dbReference type="NCBI Taxonomy" id="2692896"/>
    <lineage>
        <taxon>Bacteria</taxon>
        <taxon>Bacillati</taxon>
        <taxon>Cyanobacteriota</taxon>
        <taxon>Cyanophyceae</taxon>
        <taxon>Nostocales</taxon>
        <taxon>Calotrichaceae</taxon>
        <taxon>Calothrix</taxon>
    </lineage>
</organism>
<evidence type="ECO:0000313" key="2">
    <source>
        <dbReference type="EMBL" id="MBD2195657.1"/>
    </source>
</evidence>
<name>A0ABR8A6M6_9CYAN</name>
<feature type="domain" description="MoxR" evidence="1">
    <location>
        <begin position="5"/>
        <end position="62"/>
    </location>
</feature>
<gene>
    <name evidence="2" type="ORF">H6G24_09175</name>
</gene>
<reference evidence="2 3" key="1">
    <citation type="journal article" date="2020" name="ISME J.">
        <title>Comparative genomics reveals insights into cyanobacterial evolution and habitat adaptation.</title>
        <authorList>
            <person name="Chen M.Y."/>
            <person name="Teng W.K."/>
            <person name="Zhao L."/>
            <person name="Hu C.X."/>
            <person name="Zhou Y.K."/>
            <person name="Han B.P."/>
            <person name="Song L.R."/>
            <person name="Shu W.S."/>
        </authorList>
    </citation>
    <scope>NUCLEOTIDE SEQUENCE [LARGE SCALE GENOMIC DNA]</scope>
    <source>
        <strain evidence="2 3">FACHB-288</strain>
    </source>
</reference>
<dbReference type="InterPro" id="IPR027417">
    <property type="entry name" value="P-loop_NTPase"/>
</dbReference>
<dbReference type="EMBL" id="JACJQH010000012">
    <property type="protein sequence ID" value="MBD2195657.1"/>
    <property type="molecule type" value="Genomic_DNA"/>
</dbReference>
<dbReference type="Proteomes" id="UP000658514">
    <property type="component" value="Unassembled WGS sequence"/>
</dbReference>
<protein>
    <recommendedName>
        <fullName evidence="1">MoxR domain-containing protein</fullName>
    </recommendedName>
</protein>
<accession>A0ABR8A6M6</accession>
<dbReference type="SUPFAM" id="SSF52540">
    <property type="entry name" value="P-loop containing nucleoside triphosphate hydrolases"/>
    <property type="match status" value="1"/>
</dbReference>
<evidence type="ECO:0000259" key="1">
    <source>
        <dbReference type="Pfam" id="PF20030"/>
    </source>
</evidence>
<keyword evidence="3" id="KW-1185">Reference proteome</keyword>
<evidence type="ECO:0000313" key="3">
    <source>
        <dbReference type="Proteomes" id="UP000658514"/>
    </source>
</evidence>
<dbReference type="Pfam" id="PF20030">
    <property type="entry name" value="bpMoxR"/>
    <property type="match status" value="1"/>
</dbReference>
<dbReference type="InterPro" id="IPR045427">
    <property type="entry name" value="MoxR"/>
</dbReference>
<proteinExistence type="predicted"/>
<dbReference type="Gene3D" id="3.40.50.300">
    <property type="entry name" value="P-loop containing nucleotide triphosphate hydrolases"/>
    <property type="match status" value="1"/>
</dbReference>
<comment type="caution">
    <text evidence="2">The sequence shown here is derived from an EMBL/GenBank/DDBJ whole genome shotgun (WGS) entry which is preliminary data.</text>
</comment>
<dbReference type="RefSeq" id="WP_190540064.1">
    <property type="nucleotide sequence ID" value="NZ_CAWPNO010000024.1"/>
</dbReference>
<sequence length="185" mass="22109">MTNQKIEQLRQKLNEIYVEREEQINLIINAFNNKENIWLYGLTGTAKSALFNDMAKGLGYSIYHINQQSAYFLLESYDEINRTYNFNLDTNIPTVLFLNHPYFWHKSPDSIKAIVDIQRRRPELFPFEFIVGESLWPVNHEKTNWLTDYFQQEIQFEDIKNPLNRKKALKTKSLRDKYFNATETT</sequence>